<proteinExistence type="predicted"/>
<gene>
    <name evidence="2" type="ORF">OTU49_013383</name>
</gene>
<feature type="non-terminal residue" evidence="2">
    <location>
        <position position="1"/>
    </location>
</feature>
<comment type="caution">
    <text evidence="2">The sequence shown here is derived from an EMBL/GenBank/DDBJ whole genome shotgun (WGS) entry which is preliminary data.</text>
</comment>
<accession>A0AAW0VTG2</accession>
<keyword evidence="3" id="KW-1185">Reference proteome</keyword>
<protein>
    <submittedName>
        <fullName evidence="2">Uncharacterized protein</fullName>
    </submittedName>
</protein>
<name>A0AAW0VTG2_CHEQU</name>
<evidence type="ECO:0000313" key="2">
    <source>
        <dbReference type="EMBL" id="KAK8720357.1"/>
    </source>
</evidence>
<feature type="non-terminal residue" evidence="2">
    <location>
        <position position="151"/>
    </location>
</feature>
<feature type="region of interest" description="Disordered" evidence="1">
    <location>
        <begin position="33"/>
        <end position="62"/>
    </location>
</feature>
<evidence type="ECO:0000256" key="1">
    <source>
        <dbReference type="SAM" id="MobiDB-lite"/>
    </source>
</evidence>
<reference evidence="2 3" key="1">
    <citation type="journal article" date="2024" name="BMC Genomics">
        <title>Genome assembly of redclaw crayfish (Cherax quadricarinatus) provides insights into its immune adaptation and hypoxia tolerance.</title>
        <authorList>
            <person name="Liu Z."/>
            <person name="Zheng J."/>
            <person name="Li H."/>
            <person name="Fang K."/>
            <person name="Wang S."/>
            <person name="He J."/>
            <person name="Zhou D."/>
            <person name="Weng S."/>
            <person name="Chi M."/>
            <person name="Gu Z."/>
            <person name="He J."/>
            <person name="Li F."/>
            <person name="Wang M."/>
        </authorList>
    </citation>
    <scope>NUCLEOTIDE SEQUENCE [LARGE SCALE GENOMIC DNA]</scope>
    <source>
        <strain evidence="2">ZL_2023a</strain>
    </source>
</reference>
<dbReference type="Proteomes" id="UP001445076">
    <property type="component" value="Unassembled WGS sequence"/>
</dbReference>
<sequence>VVTEREWTGQQRTEPGTDTGMAALMVEVINSLDNRRSSRPKSRKPSLVPNTGGGTNDSQNKLMPPFTLSQLLHVNVILRSETVPSIRNFIAQSPKEHEFSKTLSGILNVEAGNLDETAESQTIMESNPNEVTLTLRDVLNLIILVNSIEDE</sequence>
<organism evidence="2 3">
    <name type="scientific">Cherax quadricarinatus</name>
    <name type="common">Australian red claw crayfish</name>
    <dbReference type="NCBI Taxonomy" id="27406"/>
    <lineage>
        <taxon>Eukaryota</taxon>
        <taxon>Metazoa</taxon>
        <taxon>Ecdysozoa</taxon>
        <taxon>Arthropoda</taxon>
        <taxon>Crustacea</taxon>
        <taxon>Multicrustacea</taxon>
        <taxon>Malacostraca</taxon>
        <taxon>Eumalacostraca</taxon>
        <taxon>Eucarida</taxon>
        <taxon>Decapoda</taxon>
        <taxon>Pleocyemata</taxon>
        <taxon>Astacidea</taxon>
        <taxon>Parastacoidea</taxon>
        <taxon>Parastacidae</taxon>
        <taxon>Cherax</taxon>
    </lineage>
</organism>
<evidence type="ECO:0000313" key="3">
    <source>
        <dbReference type="Proteomes" id="UP001445076"/>
    </source>
</evidence>
<dbReference type="AlphaFoldDB" id="A0AAW0VTG2"/>
<dbReference type="EMBL" id="JARKIK010000523">
    <property type="protein sequence ID" value="KAK8720357.1"/>
    <property type="molecule type" value="Genomic_DNA"/>
</dbReference>